<dbReference type="InterPro" id="IPR023214">
    <property type="entry name" value="HAD_sf"/>
</dbReference>
<feature type="compositionally biased region" description="Basic residues" evidence="1">
    <location>
        <begin position="1"/>
        <end position="10"/>
    </location>
</feature>
<dbReference type="CDD" id="cd07521">
    <property type="entry name" value="HAD_FCP1-like"/>
    <property type="match status" value="1"/>
</dbReference>
<proteinExistence type="predicted"/>
<dbReference type="InterPro" id="IPR004274">
    <property type="entry name" value="FCP1_dom"/>
</dbReference>
<dbReference type="AlphaFoldDB" id="A0A2P5BDT6"/>
<evidence type="ECO:0000256" key="1">
    <source>
        <dbReference type="SAM" id="MobiDB-lite"/>
    </source>
</evidence>
<dbReference type="PROSITE" id="PS50969">
    <property type="entry name" value="FCP1"/>
    <property type="match status" value="1"/>
</dbReference>
<evidence type="ECO:0000259" key="2">
    <source>
        <dbReference type="PROSITE" id="PS50969"/>
    </source>
</evidence>
<feature type="region of interest" description="Disordered" evidence="1">
    <location>
        <begin position="1"/>
        <end position="32"/>
    </location>
</feature>
<dbReference type="GO" id="GO:0016791">
    <property type="term" value="F:phosphatase activity"/>
    <property type="evidence" value="ECO:0007669"/>
    <property type="project" value="InterPro"/>
</dbReference>
<dbReference type="FunFam" id="3.40.50.1000:FF:000093">
    <property type="entry name" value="NLI interacting factor-like phosphatase family protein"/>
    <property type="match status" value="1"/>
</dbReference>
<evidence type="ECO:0000313" key="3">
    <source>
        <dbReference type="EMBL" id="PON46950.1"/>
    </source>
</evidence>
<dbReference type="InterPro" id="IPR011948">
    <property type="entry name" value="Dullard_phosphatase"/>
</dbReference>
<dbReference type="OrthoDB" id="277011at2759"/>
<dbReference type="EMBL" id="JXTB01000302">
    <property type="protein sequence ID" value="PON46950.1"/>
    <property type="molecule type" value="Genomic_DNA"/>
</dbReference>
<sequence length="304" mass="33971">MVSKIIRRSSTKSIKDCRGGPTSRHRRKSPVKKAAAASAAVIASINKSLFSCHRRLIKIFSKLAQIGTPNRNKGYKILKKTPESGSKPEPRPESETLVRRSLAFDGHSLPPLTSTGRGTVFLDLDETLVHSKADPPPERFDFVVRPRIDGQVLNFYVLKRPGVDELLESLGAKYEVVVFTAGLKEYASLVLDRLDRKSVISHRLYRESCKEVDGRLVKDLSGLGRDLRRVVIVDDNPNSYSLQPENAVPIPPFVDDLGDCELRKLAGFFERSDAFDDMRDAVKLYVVGHGNDDDDDDKLETLQI</sequence>
<gene>
    <name evidence="3" type="ORF">PanWU01x14_247940</name>
</gene>
<dbReference type="InterPro" id="IPR050365">
    <property type="entry name" value="TIM50"/>
</dbReference>
<feature type="region of interest" description="Disordered" evidence="1">
    <location>
        <begin position="72"/>
        <end position="95"/>
    </location>
</feature>
<protein>
    <submittedName>
        <fullName evidence="3">HAD-like domain containing protein</fullName>
    </submittedName>
</protein>
<keyword evidence="4" id="KW-1185">Reference proteome</keyword>
<organism evidence="3 4">
    <name type="scientific">Parasponia andersonii</name>
    <name type="common">Sponia andersonii</name>
    <dbReference type="NCBI Taxonomy" id="3476"/>
    <lineage>
        <taxon>Eukaryota</taxon>
        <taxon>Viridiplantae</taxon>
        <taxon>Streptophyta</taxon>
        <taxon>Embryophyta</taxon>
        <taxon>Tracheophyta</taxon>
        <taxon>Spermatophyta</taxon>
        <taxon>Magnoliopsida</taxon>
        <taxon>eudicotyledons</taxon>
        <taxon>Gunneridae</taxon>
        <taxon>Pentapetalae</taxon>
        <taxon>rosids</taxon>
        <taxon>fabids</taxon>
        <taxon>Rosales</taxon>
        <taxon>Cannabaceae</taxon>
        <taxon>Parasponia</taxon>
    </lineage>
</organism>
<name>A0A2P5BDT6_PARAD</name>
<dbReference type="PANTHER" id="PTHR12210">
    <property type="entry name" value="DULLARD PROTEIN PHOSPHATASE"/>
    <property type="match status" value="1"/>
</dbReference>
<reference evidence="4" key="1">
    <citation type="submission" date="2016-06" db="EMBL/GenBank/DDBJ databases">
        <title>Parallel loss of symbiosis genes in relatives of nitrogen-fixing non-legume Parasponia.</title>
        <authorList>
            <person name="Van Velzen R."/>
            <person name="Holmer R."/>
            <person name="Bu F."/>
            <person name="Rutten L."/>
            <person name="Van Zeijl A."/>
            <person name="Liu W."/>
            <person name="Santuari L."/>
            <person name="Cao Q."/>
            <person name="Sharma T."/>
            <person name="Shen D."/>
            <person name="Roswanjaya Y."/>
            <person name="Wardhani T."/>
            <person name="Kalhor M.S."/>
            <person name="Jansen J."/>
            <person name="Van den Hoogen J."/>
            <person name="Gungor B."/>
            <person name="Hartog M."/>
            <person name="Hontelez J."/>
            <person name="Verver J."/>
            <person name="Yang W.-C."/>
            <person name="Schijlen E."/>
            <person name="Repin R."/>
            <person name="Schilthuizen M."/>
            <person name="Schranz E."/>
            <person name="Heidstra R."/>
            <person name="Miyata K."/>
            <person name="Fedorova E."/>
            <person name="Kohlen W."/>
            <person name="Bisseling T."/>
            <person name="Smit S."/>
            <person name="Geurts R."/>
        </authorList>
    </citation>
    <scope>NUCLEOTIDE SEQUENCE [LARGE SCALE GENOMIC DNA]</scope>
    <source>
        <strain evidence="4">cv. WU1-14</strain>
    </source>
</reference>
<feature type="domain" description="FCP1 homology" evidence="2">
    <location>
        <begin position="113"/>
        <end position="272"/>
    </location>
</feature>
<dbReference type="Pfam" id="PF03031">
    <property type="entry name" value="NIF"/>
    <property type="match status" value="1"/>
</dbReference>
<dbReference type="SMART" id="SM00577">
    <property type="entry name" value="CPDc"/>
    <property type="match status" value="1"/>
</dbReference>
<dbReference type="Gene3D" id="3.40.50.1000">
    <property type="entry name" value="HAD superfamily/HAD-like"/>
    <property type="match status" value="1"/>
</dbReference>
<evidence type="ECO:0000313" key="4">
    <source>
        <dbReference type="Proteomes" id="UP000237105"/>
    </source>
</evidence>
<dbReference type="STRING" id="3476.A0A2P5BDT6"/>
<dbReference type="SUPFAM" id="SSF56784">
    <property type="entry name" value="HAD-like"/>
    <property type="match status" value="1"/>
</dbReference>
<dbReference type="InterPro" id="IPR036412">
    <property type="entry name" value="HAD-like_sf"/>
</dbReference>
<feature type="compositionally biased region" description="Basic and acidic residues" evidence="1">
    <location>
        <begin position="80"/>
        <end position="95"/>
    </location>
</feature>
<dbReference type="Proteomes" id="UP000237105">
    <property type="component" value="Unassembled WGS sequence"/>
</dbReference>
<comment type="caution">
    <text evidence="3">The sequence shown here is derived from an EMBL/GenBank/DDBJ whole genome shotgun (WGS) entry which is preliminary data.</text>
</comment>
<accession>A0A2P5BDT6</accession>
<dbReference type="NCBIfam" id="TIGR02251">
    <property type="entry name" value="HIF-SF_euk"/>
    <property type="match status" value="1"/>
</dbReference>